<comment type="caution">
    <text evidence="2">The sequence shown here is derived from an EMBL/GenBank/DDBJ whole genome shotgun (WGS) entry which is preliminary data.</text>
</comment>
<accession>A0A392PHM4</accession>
<protein>
    <submittedName>
        <fullName evidence="2">Uncharacterized protein</fullName>
    </submittedName>
</protein>
<organism evidence="2 3">
    <name type="scientific">Trifolium medium</name>
    <dbReference type="NCBI Taxonomy" id="97028"/>
    <lineage>
        <taxon>Eukaryota</taxon>
        <taxon>Viridiplantae</taxon>
        <taxon>Streptophyta</taxon>
        <taxon>Embryophyta</taxon>
        <taxon>Tracheophyta</taxon>
        <taxon>Spermatophyta</taxon>
        <taxon>Magnoliopsida</taxon>
        <taxon>eudicotyledons</taxon>
        <taxon>Gunneridae</taxon>
        <taxon>Pentapetalae</taxon>
        <taxon>rosids</taxon>
        <taxon>fabids</taxon>
        <taxon>Fabales</taxon>
        <taxon>Fabaceae</taxon>
        <taxon>Papilionoideae</taxon>
        <taxon>50 kb inversion clade</taxon>
        <taxon>NPAAA clade</taxon>
        <taxon>Hologalegina</taxon>
        <taxon>IRL clade</taxon>
        <taxon>Trifolieae</taxon>
        <taxon>Trifolium</taxon>
    </lineage>
</organism>
<reference evidence="2 3" key="1">
    <citation type="journal article" date="2018" name="Front. Plant Sci.">
        <title>Red Clover (Trifolium pratense) and Zigzag Clover (T. medium) - A Picture of Genomic Similarities and Differences.</title>
        <authorList>
            <person name="Dluhosova J."/>
            <person name="Istvanek J."/>
            <person name="Nedelnik J."/>
            <person name="Repkova J."/>
        </authorList>
    </citation>
    <scope>NUCLEOTIDE SEQUENCE [LARGE SCALE GENOMIC DNA]</scope>
    <source>
        <strain evidence="3">cv. 10/8</strain>
        <tissue evidence="2">Leaf</tissue>
    </source>
</reference>
<dbReference type="AlphaFoldDB" id="A0A392PHM4"/>
<name>A0A392PHM4_9FABA</name>
<feature type="region of interest" description="Disordered" evidence="1">
    <location>
        <begin position="46"/>
        <end position="77"/>
    </location>
</feature>
<evidence type="ECO:0000256" key="1">
    <source>
        <dbReference type="SAM" id="MobiDB-lite"/>
    </source>
</evidence>
<keyword evidence="3" id="KW-1185">Reference proteome</keyword>
<evidence type="ECO:0000313" key="2">
    <source>
        <dbReference type="EMBL" id="MCI11581.1"/>
    </source>
</evidence>
<evidence type="ECO:0000313" key="3">
    <source>
        <dbReference type="Proteomes" id="UP000265520"/>
    </source>
</evidence>
<proteinExistence type="predicted"/>
<dbReference type="EMBL" id="LXQA010080693">
    <property type="protein sequence ID" value="MCI11581.1"/>
    <property type="molecule type" value="Genomic_DNA"/>
</dbReference>
<sequence length="94" mass="10214">MAAGNWNKVDVPEDKVDALAEQLAQFQATISASFAAFSFRMESLERRSPDVSPAPSSGPTSATSSAFPPRLKLDIPRFDGTNTHAWIVRPKILP</sequence>
<feature type="compositionally biased region" description="Low complexity" evidence="1">
    <location>
        <begin position="53"/>
        <end position="69"/>
    </location>
</feature>
<feature type="non-terminal residue" evidence="2">
    <location>
        <position position="94"/>
    </location>
</feature>
<dbReference type="Proteomes" id="UP000265520">
    <property type="component" value="Unassembled WGS sequence"/>
</dbReference>